<protein>
    <recommendedName>
        <fullName evidence="4">META domain-containing protein</fullName>
    </recommendedName>
</protein>
<organism evidence="2 3">
    <name type="scientific">Nonomuraea antimicrobica</name>
    <dbReference type="NCBI Taxonomy" id="561173"/>
    <lineage>
        <taxon>Bacteria</taxon>
        <taxon>Bacillati</taxon>
        <taxon>Actinomycetota</taxon>
        <taxon>Actinomycetes</taxon>
        <taxon>Streptosporangiales</taxon>
        <taxon>Streptosporangiaceae</taxon>
        <taxon>Nonomuraea</taxon>
    </lineage>
</organism>
<comment type="caution">
    <text evidence="2">The sequence shown here is derived from an EMBL/GenBank/DDBJ whole genome shotgun (WGS) entry which is preliminary data.</text>
</comment>
<proteinExistence type="predicted"/>
<evidence type="ECO:0008006" key="4">
    <source>
        <dbReference type="Google" id="ProtNLM"/>
    </source>
</evidence>
<evidence type="ECO:0000313" key="2">
    <source>
        <dbReference type="EMBL" id="GAA3711241.1"/>
    </source>
</evidence>
<name>A0ABP7E2C7_9ACTN</name>
<feature type="signal peptide" evidence="1">
    <location>
        <begin position="1"/>
        <end position="23"/>
    </location>
</feature>
<feature type="chain" id="PRO_5046139322" description="META domain-containing protein" evidence="1">
    <location>
        <begin position="24"/>
        <end position="132"/>
    </location>
</feature>
<accession>A0ABP7E2C7</accession>
<dbReference type="RefSeq" id="WP_344893836.1">
    <property type="nucleotide sequence ID" value="NZ_BAAAZP010000212.1"/>
</dbReference>
<keyword evidence="1" id="KW-0732">Signal</keyword>
<dbReference type="Proteomes" id="UP001500902">
    <property type="component" value="Unassembled WGS sequence"/>
</dbReference>
<gene>
    <name evidence="2" type="ORF">GCM10022224_090930</name>
</gene>
<dbReference type="EMBL" id="BAAAZP010000212">
    <property type="protein sequence ID" value="GAA3711241.1"/>
    <property type="molecule type" value="Genomic_DNA"/>
</dbReference>
<keyword evidence="3" id="KW-1185">Reference proteome</keyword>
<reference evidence="3" key="1">
    <citation type="journal article" date="2019" name="Int. J. Syst. Evol. Microbiol.">
        <title>The Global Catalogue of Microorganisms (GCM) 10K type strain sequencing project: providing services to taxonomists for standard genome sequencing and annotation.</title>
        <authorList>
            <consortium name="The Broad Institute Genomics Platform"/>
            <consortium name="The Broad Institute Genome Sequencing Center for Infectious Disease"/>
            <person name="Wu L."/>
            <person name="Ma J."/>
        </authorList>
    </citation>
    <scope>NUCLEOTIDE SEQUENCE [LARGE SCALE GENOMIC DNA]</scope>
    <source>
        <strain evidence="3">JCM 16904</strain>
    </source>
</reference>
<evidence type="ECO:0000313" key="3">
    <source>
        <dbReference type="Proteomes" id="UP001500902"/>
    </source>
</evidence>
<sequence length="132" mass="14232">MAATTSAKICRATIFLAGTLSLASCGGPEWQPINWATLSADGRTLTVELTFSRPADAVQCERVTNTEVEESPSRVVIGVQLEANCPAPAANTLMKGYARQVSLKLQQPLGARIVVDSARHQRVEINRPQRNS</sequence>
<evidence type="ECO:0000256" key="1">
    <source>
        <dbReference type="SAM" id="SignalP"/>
    </source>
</evidence>